<evidence type="ECO:0000256" key="1">
    <source>
        <dbReference type="ARBA" id="ARBA00004370"/>
    </source>
</evidence>
<comment type="subcellular location">
    <subcellularLocation>
        <location evidence="1">Membrane</location>
    </subcellularLocation>
</comment>
<dbReference type="PRINTS" id="PR01021">
    <property type="entry name" value="OMPADOMAIN"/>
</dbReference>
<sequence>MVFTLKRWGLLHGYVDIVEQSEMSTARVTIDPQYLNDEIEQKGRVVLHGLNFAFNKSELLPSSTASLTAITEYLELHPKQQFYVVGHTDNVGT</sequence>
<keyword evidence="6" id="KW-1185">Reference proteome</keyword>
<dbReference type="PROSITE" id="PS51123">
    <property type="entry name" value="OMPA_2"/>
    <property type="match status" value="1"/>
</dbReference>
<feature type="domain" description="OmpA-like" evidence="4">
    <location>
        <begin position="39"/>
        <end position="93"/>
    </location>
</feature>
<keyword evidence="2 3" id="KW-0472">Membrane</keyword>
<dbReference type="Gene3D" id="3.30.1330.60">
    <property type="entry name" value="OmpA-like domain"/>
    <property type="match status" value="1"/>
</dbReference>
<evidence type="ECO:0000313" key="5">
    <source>
        <dbReference type="EMBL" id="RJY04871.1"/>
    </source>
</evidence>
<comment type="caution">
    <text evidence="5">The sequence shown here is derived from an EMBL/GenBank/DDBJ whole genome shotgun (WGS) entry which is preliminary data.</text>
</comment>
<dbReference type="OrthoDB" id="9792021at2"/>
<proteinExistence type="predicted"/>
<evidence type="ECO:0000313" key="6">
    <source>
        <dbReference type="Proteomes" id="UP000273022"/>
    </source>
</evidence>
<organism evidence="5 6">
    <name type="scientific">Parashewanella spongiae</name>
    <dbReference type="NCBI Taxonomy" id="342950"/>
    <lineage>
        <taxon>Bacteria</taxon>
        <taxon>Pseudomonadati</taxon>
        <taxon>Pseudomonadota</taxon>
        <taxon>Gammaproteobacteria</taxon>
        <taxon>Alteromonadales</taxon>
        <taxon>Shewanellaceae</taxon>
        <taxon>Parashewanella</taxon>
    </lineage>
</organism>
<dbReference type="RefSeq" id="WP_121855175.1">
    <property type="nucleotide sequence ID" value="NZ_CP037952.1"/>
</dbReference>
<evidence type="ECO:0000256" key="2">
    <source>
        <dbReference type="ARBA" id="ARBA00023136"/>
    </source>
</evidence>
<dbReference type="EMBL" id="QYYH01000209">
    <property type="protein sequence ID" value="RJY04871.1"/>
    <property type="molecule type" value="Genomic_DNA"/>
</dbReference>
<protein>
    <recommendedName>
        <fullName evidence="4">OmpA-like domain-containing protein</fullName>
    </recommendedName>
</protein>
<reference evidence="5 6" key="1">
    <citation type="submission" date="2018-09" db="EMBL/GenBank/DDBJ databases">
        <title>Phylogeny of the Shewanellaceae, and recommendation for two new genera, Pseudoshewanella and Parashewanella.</title>
        <authorList>
            <person name="Wang G."/>
        </authorList>
    </citation>
    <scope>NUCLEOTIDE SEQUENCE [LARGE SCALE GENOMIC DNA]</scope>
    <source>
        <strain evidence="5 6">KCTC 22492</strain>
    </source>
</reference>
<dbReference type="AlphaFoldDB" id="A0A3A6T637"/>
<evidence type="ECO:0000256" key="3">
    <source>
        <dbReference type="PROSITE-ProRule" id="PRU00473"/>
    </source>
</evidence>
<dbReference type="Proteomes" id="UP000273022">
    <property type="component" value="Unassembled WGS sequence"/>
</dbReference>
<gene>
    <name evidence="5" type="ORF">D5R81_19125</name>
</gene>
<dbReference type="InterPro" id="IPR006665">
    <property type="entry name" value="OmpA-like"/>
</dbReference>
<accession>A0A3A6T637</accession>
<dbReference type="InterPro" id="IPR036737">
    <property type="entry name" value="OmpA-like_sf"/>
</dbReference>
<dbReference type="GO" id="GO:0016020">
    <property type="term" value="C:membrane"/>
    <property type="evidence" value="ECO:0007669"/>
    <property type="project" value="UniProtKB-SubCell"/>
</dbReference>
<dbReference type="SUPFAM" id="SSF103088">
    <property type="entry name" value="OmpA-like"/>
    <property type="match status" value="1"/>
</dbReference>
<dbReference type="InterPro" id="IPR006664">
    <property type="entry name" value="OMP_bac"/>
</dbReference>
<name>A0A3A6T637_9GAMM</name>
<evidence type="ECO:0000259" key="4">
    <source>
        <dbReference type="PROSITE" id="PS51123"/>
    </source>
</evidence>